<evidence type="ECO:0000313" key="6">
    <source>
        <dbReference type="EMBL" id="NLR74169.1"/>
    </source>
</evidence>
<keyword evidence="3" id="KW-0238">DNA-binding</keyword>
<name>A0A847S9Z9_9NEIS</name>
<dbReference type="InterPro" id="IPR005119">
    <property type="entry name" value="LysR_subst-bd"/>
</dbReference>
<dbReference type="PROSITE" id="PS50931">
    <property type="entry name" value="HTH_LYSR"/>
    <property type="match status" value="1"/>
</dbReference>
<reference evidence="6 7" key="1">
    <citation type="submission" date="2020-04" db="EMBL/GenBank/DDBJ databases">
        <title>Draft genome of Leeia sp. IMCC25680.</title>
        <authorList>
            <person name="Song J."/>
            <person name="Cho J.-C."/>
        </authorList>
    </citation>
    <scope>NUCLEOTIDE SEQUENCE [LARGE SCALE GENOMIC DNA]</scope>
    <source>
        <strain evidence="6 7">IMCC25680</strain>
    </source>
</reference>
<dbReference type="FunFam" id="1.10.10.10:FF:000001">
    <property type="entry name" value="LysR family transcriptional regulator"/>
    <property type="match status" value="1"/>
</dbReference>
<evidence type="ECO:0000256" key="4">
    <source>
        <dbReference type="ARBA" id="ARBA00023163"/>
    </source>
</evidence>
<feature type="domain" description="HTH lysR-type" evidence="5">
    <location>
        <begin position="1"/>
        <end position="53"/>
    </location>
</feature>
<accession>A0A847S9Z9</accession>
<dbReference type="Gene3D" id="1.10.10.10">
    <property type="entry name" value="Winged helix-like DNA-binding domain superfamily/Winged helix DNA-binding domain"/>
    <property type="match status" value="1"/>
</dbReference>
<evidence type="ECO:0000256" key="1">
    <source>
        <dbReference type="ARBA" id="ARBA00009437"/>
    </source>
</evidence>
<dbReference type="SUPFAM" id="SSF53850">
    <property type="entry name" value="Periplasmic binding protein-like II"/>
    <property type="match status" value="1"/>
</dbReference>
<dbReference type="GO" id="GO:0043565">
    <property type="term" value="F:sequence-specific DNA binding"/>
    <property type="evidence" value="ECO:0007669"/>
    <property type="project" value="TreeGrafter"/>
</dbReference>
<comment type="similarity">
    <text evidence="1">Belongs to the LysR transcriptional regulatory family.</text>
</comment>
<evidence type="ECO:0000256" key="3">
    <source>
        <dbReference type="ARBA" id="ARBA00023125"/>
    </source>
</evidence>
<dbReference type="InterPro" id="IPR036390">
    <property type="entry name" value="WH_DNA-bd_sf"/>
</dbReference>
<dbReference type="Pfam" id="PF03466">
    <property type="entry name" value="LysR_substrate"/>
    <property type="match status" value="1"/>
</dbReference>
<dbReference type="Proteomes" id="UP000587991">
    <property type="component" value="Unassembled WGS sequence"/>
</dbReference>
<dbReference type="GO" id="GO:0003700">
    <property type="term" value="F:DNA-binding transcription factor activity"/>
    <property type="evidence" value="ECO:0007669"/>
    <property type="project" value="InterPro"/>
</dbReference>
<evidence type="ECO:0000259" key="5">
    <source>
        <dbReference type="PROSITE" id="PS50931"/>
    </source>
</evidence>
<sequence>MHVFEAVGRLLSFTRAAQALHLTRSAVSHQIARLEDELGQKLFVRETRRIRLTPAGAEYLDWVRRAFALLQEGTQAVRAPTRQVLRVSLLASFASHWLVPRLHRFQAQHPDIELQMDPSIRLSQPGVDTDVAIRYGRGDWPDVQGIQIMDEWLTPICSPALLAEGGPWRLPESLLQHNLLFSWSPNALEWSAWSGAFGCSLAGTRQTMLTDYNIVLHGAQSGQGLAMGRLRLLAPLLAQGSLACPFPQLVLRGDVSHWLLLPPGPPSPAAQAFADWLQQEAAMGESSSPIG</sequence>
<dbReference type="EMBL" id="JABAIM010000001">
    <property type="protein sequence ID" value="NLR74169.1"/>
    <property type="molecule type" value="Genomic_DNA"/>
</dbReference>
<keyword evidence="4" id="KW-0804">Transcription</keyword>
<keyword evidence="2" id="KW-0805">Transcription regulation</keyword>
<gene>
    <name evidence="6" type="ORF">HF682_03255</name>
</gene>
<dbReference type="AlphaFoldDB" id="A0A847S9Z9"/>
<dbReference type="InterPro" id="IPR000847">
    <property type="entry name" value="LysR_HTH_N"/>
</dbReference>
<dbReference type="SUPFAM" id="SSF46785">
    <property type="entry name" value="Winged helix' DNA-binding domain"/>
    <property type="match status" value="1"/>
</dbReference>
<dbReference type="Pfam" id="PF00126">
    <property type="entry name" value="HTH_1"/>
    <property type="match status" value="1"/>
</dbReference>
<dbReference type="PANTHER" id="PTHR30537:SF79">
    <property type="entry name" value="TRANSCRIPTIONAL REGULATOR-RELATED"/>
    <property type="match status" value="1"/>
</dbReference>
<evidence type="ECO:0000256" key="2">
    <source>
        <dbReference type="ARBA" id="ARBA00023015"/>
    </source>
</evidence>
<dbReference type="GO" id="GO:0006351">
    <property type="term" value="P:DNA-templated transcription"/>
    <property type="evidence" value="ECO:0007669"/>
    <property type="project" value="TreeGrafter"/>
</dbReference>
<dbReference type="CDD" id="cd08432">
    <property type="entry name" value="PBP2_GcdR_TrpI_HvrB_AmpR_like"/>
    <property type="match status" value="1"/>
</dbReference>
<organism evidence="6 7">
    <name type="scientific">Leeia aquatica</name>
    <dbReference type="NCBI Taxonomy" id="2725557"/>
    <lineage>
        <taxon>Bacteria</taxon>
        <taxon>Pseudomonadati</taxon>
        <taxon>Pseudomonadota</taxon>
        <taxon>Betaproteobacteria</taxon>
        <taxon>Neisseriales</taxon>
        <taxon>Leeiaceae</taxon>
        <taxon>Leeia</taxon>
    </lineage>
</organism>
<proteinExistence type="inferred from homology"/>
<evidence type="ECO:0000313" key="7">
    <source>
        <dbReference type="Proteomes" id="UP000587991"/>
    </source>
</evidence>
<dbReference type="PANTHER" id="PTHR30537">
    <property type="entry name" value="HTH-TYPE TRANSCRIPTIONAL REGULATOR"/>
    <property type="match status" value="1"/>
</dbReference>
<dbReference type="PRINTS" id="PR00039">
    <property type="entry name" value="HTHLYSR"/>
</dbReference>
<dbReference type="Gene3D" id="3.40.190.10">
    <property type="entry name" value="Periplasmic binding protein-like II"/>
    <property type="match status" value="2"/>
</dbReference>
<keyword evidence="7" id="KW-1185">Reference proteome</keyword>
<dbReference type="InterPro" id="IPR058163">
    <property type="entry name" value="LysR-type_TF_proteobact-type"/>
</dbReference>
<comment type="caution">
    <text evidence="6">The sequence shown here is derived from an EMBL/GenBank/DDBJ whole genome shotgun (WGS) entry which is preliminary data.</text>
</comment>
<protein>
    <submittedName>
        <fullName evidence="6">LysR family transcriptional regulator</fullName>
    </submittedName>
</protein>
<dbReference type="InterPro" id="IPR036388">
    <property type="entry name" value="WH-like_DNA-bd_sf"/>
</dbReference>